<keyword evidence="2" id="KW-0547">Nucleotide-binding</keyword>
<feature type="compositionally biased region" description="Basic and acidic residues" evidence="6">
    <location>
        <begin position="533"/>
        <end position="544"/>
    </location>
</feature>
<protein>
    <submittedName>
        <fullName evidence="8">Kinesin family member</fullName>
    </submittedName>
</protein>
<evidence type="ECO:0000256" key="4">
    <source>
        <dbReference type="ARBA" id="ARBA00023212"/>
    </source>
</evidence>
<comment type="similarity">
    <text evidence="5">Belongs to the TRAFAC class myosin-kinesin ATPase superfamily. Kinesin family.</text>
</comment>
<proteinExistence type="inferred from homology"/>
<feature type="compositionally biased region" description="Polar residues" evidence="6">
    <location>
        <begin position="502"/>
        <end position="514"/>
    </location>
</feature>
<evidence type="ECO:0000256" key="1">
    <source>
        <dbReference type="ARBA" id="ARBA00004245"/>
    </source>
</evidence>
<dbReference type="InterPro" id="IPR027640">
    <property type="entry name" value="Kinesin-like_fam"/>
</dbReference>
<gene>
    <name evidence="8" type="ORF">NTJ_06570</name>
</gene>
<comment type="caution">
    <text evidence="5">Lacks conserved residue(s) required for the propagation of feature annotation.</text>
</comment>
<evidence type="ECO:0000259" key="7">
    <source>
        <dbReference type="PROSITE" id="PS50067"/>
    </source>
</evidence>
<keyword evidence="9" id="KW-1185">Reference proteome</keyword>
<keyword evidence="3" id="KW-0067">ATP-binding</keyword>
<organism evidence="8 9">
    <name type="scientific">Nesidiocoris tenuis</name>
    <dbReference type="NCBI Taxonomy" id="355587"/>
    <lineage>
        <taxon>Eukaryota</taxon>
        <taxon>Metazoa</taxon>
        <taxon>Ecdysozoa</taxon>
        <taxon>Arthropoda</taxon>
        <taxon>Hexapoda</taxon>
        <taxon>Insecta</taxon>
        <taxon>Pterygota</taxon>
        <taxon>Neoptera</taxon>
        <taxon>Paraneoptera</taxon>
        <taxon>Hemiptera</taxon>
        <taxon>Heteroptera</taxon>
        <taxon>Panheteroptera</taxon>
        <taxon>Cimicomorpha</taxon>
        <taxon>Miridae</taxon>
        <taxon>Dicyphina</taxon>
        <taxon>Nesidiocoris</taxon>
    </lineage>
</organism>
<keyword evidence="4" id="KW-0206">Cytoskeleton</keyword>
<dbReference type="InterPro" id="IPR027417">
    <property type="entry name" value="P-loop_NTPase"/>
</dbReference>
<dbReference type="PANTHER" id="PTHR24115">
    <property type="entry name" value="KINESIN-RELATED"/>
    <property type="match status" value="1"/>
</dbReference>
<dbReference type="SMART" id="SM00129">
    <property type="entry name" value="KISc"/>
    <property type="match status" value="1"/>
</dbReference>
<reference evidence="8 9" key="1">
    <citation type="submission" date="2023-09" db="EMBL/GenBank/DDBJ databases">
        <title>Nesidiocoris tenuis whole genome shotgun sequence.</title>
        <authorList>
            <person name="Shibata T."/>
            <person name="Shimoda M."/>
            <person name="Kobayashi T."/>
            <person name="Uehara T."/>
        </authorList>
    </citation>
    <scope>NUCLEOTIDE SEQUENCE [LARGE SCALE GENOMIC DNA]</scope>
    <source>
        <strain evidence="8 9">Japan</strain>
    </source>
</reference>
<accession>A0ABN7ANF1</accession>
<dbReference type="InterPro" id="IPR001752">
    <property type="entry name" value="Kinesin_motor_dom"/>
</dbReference>
<evidence type="ECO:0000256" key="2">
    <source>
        <dbReference type="ARBA" id="ARBA00022741"/>
    </source>
</evidence>
<feature type="compositionally biased region" description="Low complexity" evidence="6">
    <location>
        <begin position="519"/>
        <end position="531"/>
    </location>
</feature>
<keyword evidence="4" id="KW-0963">Cytoplasm</keyword>
<evidence type="ECO:0000256" key="6">
    <source>
        <dbReference type="SAM" id="MobiDB-lite"/>
    </source>
</evidence>
<sequence>MKHPKIKKIQIADRSSNVKFYVRFAPADANDRRHLFVRSDKTLLVRSIQDIKRDSPKFTYWQFNTDGIFVDTDQSTIFEKTMAPDLDLVLEGVDVLVWEFGEVGAGKYSTMSGVHSKYMDRGLIPRTLEYLSWRTHEFNSNVKFTVSYVEFFRGQCYDLLSKTPTKRAVAKISPKRILDPKEALDLLFRGEVNRKFEKIRKHCGFAVFSIYIEVVDNSSPDPCVLNSAIHFVESPGIEGFWNLSKSPLCSLFSNLGKFDMDKTSRSLFASKMTQHPTIASSELLKFVEKSFVNGRLILLGFIKPNKDELRLTLSTLRFGSKIARLHIGRLTYNKATLPFQLEHKLENEIDECRKQIAESHLIRSKVYVHNMMTQDQAKFVARLIKSYLDNDSNKVTELNLLSAAEPRLLFEEFRRQYQNEVDDITTNYPLKDLPVLSELKVSLPDVFESIAPSRIGTKIVVDRLQPDDEASQAEGSPKDGADKPIELPAKKSVERKSKSSDGPRTSTARKSLSKQAAGKKPTSKGSKSSQSSKKHEDDKHQEKIDETFLERGRKDRLWLFDQFLLKNQSLAEEKQKVEAALVKARDDRTAGAKQLNDLRALVANTRIRLCELQWKRNLSELSPVKQSPPSPPGEEEISLLSTETESVAKIQQVCQEMISIHSACTEALSNSSAFQNKVDDAFREYCSALYAKTAEPICVRDLDRPIPRETIAPASSLNTPSETNFLKMQATYFHKKLPVDFKYS</sequence>
<feature type="region of interest" description="Disordered" evidence="6">
    <location>
        <begin position="463"/>
        <end position="544"/>
    </location>
</feature>
<evidence type="ECO:0000313" key="9">
    <source>
        <dbReference type="Proteomes" id="UP001307889"/>
    </source>
</evidence>
<dbReference type="Gene3D" id="3.40.850.10">
    <property type="entry name" value="Kinesin motor domain"/>
    <property type="match status" value="1"/>
</dbReference>
<evidence type="ECO:0000256" key="5">
    <source>
        <dbReference type="PROSITE-ProRule" id="PRU00283"/>
    </source>
</evidence>
<feature type="compositionally biased region" description="Basic and acidic residues" evidence="6">
    <location>
        <begin position="476"/>
        <end position="501"/>
    </location>
</feature>
<dbReference type="EMBL" id="AP028912">
    <property type="protein sequence ID" value="BES93761.1"/>
    <property type="molecule type" value="Genomic_DNA"/>
</dbReference>
<comment type="subcellular location">
    <subcellularLocation>
        <location evidence="1">Cytoplasm</location>
        <location evidence="1">Cytoskeleton</location>
    </subcellularLocation>
</comment>
<dbReference type="PANTHER" id="PTHR24115:SF191">
    <property type="entry name" value="KINESIN-LIKE PROTEIN KIF9"/>
    <property type="match status" value="1"/>
</dbReference>
<name>A0ABN7ANF1_9HEMI</name>
<dbReference type="PROSITE" id="PS50067">
    <property type="entry name" value="KINESIN_MOTOR_2"/>
    <property type="match status" value="1"/>
</dbReference>
<evidence type="ECO:0000256" key="3">
    <source>
        <dbReference type="ARBA" id="ARBA00022840"/>
    </source>
</evidence>
<dbReference type="Proteomes" id="UP001307889">
    <property type="component" value="Chromosome 4"/>
</dbReference>
<dbReference type="InterPro" id="IPR036961">
    <property type="entry name" value="Kinesin_motor_dom_sf"/>
</dbReference>
<dbReference type="Pfam" id="PF00225">
    <property type="entry name" value="Kinesin"/>
    <property type="match status" value="1"/>
</dbReference>
<dbReference type="SUPFAM" id="SSF52540">
    <property type="entry name" value="P-loop containing nucleoside triphosphate hydrolases"/>
    <property type="match status" value="1"/>
</dbReference>
<evidence type="ECO:0000313" key="8">
    <source>
        <dbReference type="EMBL" id="BES93761.1"/>
    </source>
</evidence>
<feature type="domain" description="Kinesin motor" evidence="7">
    <location>
        <begin position="17"/>
        <end position="325"/>
    </location>
</feature>